<keyword evidence="1" id="KW-0472">Membrane</keyword>
<dbReference type="Proteomes" id="UP000326903">
    <property type="component" value="Unassembled WGS sequence"/>
</dbReference>
<feature type="transmembrane region" description="Helical" evidence="1">
    <location>
        <begin position="362"/>
        <end position="379"/>
    </location>
</feature>
<organism evidence="2 3">
    <name type="scientific">Ginsengibacter hankyongi</name>
    <dbReference type="NCBI Taxonomy" id="2607284"/>
    <lineage>
        <taxon>Bacteria</taxon>
        <taxon>Pseudomonadati</taxon>
        <taxon>Bacteroidota</taxon>
        <taxon>Chitinophagia</taxon>
        <taxon>Chitinophagales</taxon>
        <taxon>Chitinophagaceae</taxon>
        <taxon>Ginsengibacter</taxon>
    </lineage>
</organism>
<reference evidence="2 3" key="1">
    <citation type="submission" date="2019-09" db="EMBL/GenBank/DDBJ databases">
        <title>Draft genome sequence of Ginsengibacter sp. BR5-29.</title>
        <authorList>
            <person name="Im W.-T."/>
        </authorList>
    </citation>
    <scope>NUCLEOTIDE SEQUENCE [LARGE SCALE GENOMIC DNA]</scope>
    <source>
        <strain evidence="2 3">BR5-29</strain>
    </source>
</reference>
<feature type="transmembrane region" description="Helical" evidence="1">
    <location>
        <begin position="306"/>
        <end position="326"/>
    </location>
</feature>
<proteinExistence type="predicted"/>
<feature type="transmembrane region" description="Helical" evidence="1">
    <location>
        <begin position="278"/>
        <end position="300"/>
    </location>
</feature>
<evidence type="ECO:0000313" key="2">
    <source>
        <dbReference type="EMBL" id="KAA9035834.1"/>
    </source>
</evidence>
<comment type="caution">
    <text evidence="2">The sequence shown here is derived from an EMBL/GenBank/DDBJ whole genome shotgun (WGS) entry which is preliminary data.</text>
</comment>
<protein>
    <recommendedName>
        <fullName evidence="4">Polymer-forming protein</fullName>
    </recommendedName>
</protein>
<keyword evidence="1" id="KW-0812">Transmembrane</keyword>
<dbReference type="EMBL" id="VYQF01000010">
    <property type="protein sequence ID" value="KAA9035834.1"/>
    <property type="molecule type" value="Genomic_DNA"/>
</dbReference>
<keyword evidence="3" id="KW-1185">Reference proteome</keyword>
<gene>
    <name evidence="2" type="ORF">FW778_19970</name>
</gene>
<feature type="transmembrane region" description="Helical" evidence="1">
    <location>
        <begin position="338"/>
        <end position="356"/>
    </location>
</feature>
<dbReference type="RefSeq" id="WP_150416661.1">
    <property type="nucleotide sequence ID" value="NZ_VYQF01000010.1"/>
</dbReference>
<feature type="transmembrane region" description="Helical" evidence="1">
    <location>
        <begin position="228"/>
        <end position="257"/>
    </location>
</feature>
<dbReference type="AlphaFoldDB" id="A0A5J5ICA7"/>
<name>A0A5J5ICA7_9BACT</name>
<evidence type="ECO:0000313" key="3">
    <source>
        <dbReference type="Proteomes" id="UP000326903"/>
    </source>
</evidence>
<evidence type="ECO:0008006" key="4">
    <source>
        <dbReference type="Google" id="ProtNLM"/>
    </source>
</evidence>
<accession>A0A5J5ICA7</accession>
<keyword evidence="1" id="KW-1133">Transmembrane helix</keyword>
<sequence>MRKIFSVIITLGFTIQAFSFRLEYGNNVVITQPVHEDLYVSAGSVTINAPVFGDLICTGGTININDSVSDDIIVAGGTVTFNGYVGDDIRCAGGRLYIQKSIGGDLVIAGGQVTVNRDVVIGGGLLMGGGDITFNGTVNKSVKAGFGSLVFNGRAEKDIDVRGGDLQMNGTVMGPSIIAANKITIGNDASFNNDVRYWNKAGSVDFRQSIKNGKAIYDPSLKIETGRWYYLGGMSVMGLLWYIGMALLMIAIIQYLFNATMQKAGDTVFNKTLKSSGFGLLFFIAVPIAAIIAFITIIGVPVGLLLLFNYIILILLATVITSLVAAHWINNRFNHKWSYWKLVFTALGIFIVLKLISLMPFLGWFIVLLAACMAFGAILQNINWKRKPQVEIAQ</sequence>
<evidence type="ECO:0000256" key="1">
    <source>
        <dbReference type="SAM" id="Phobius"/>
    </source>
</evidence>